<feature type="compositionally biased region" description="Basic and acidic residues" evidence="1">
    <location>
        <begin position="225"/>
        <end position="236"/>
    </location>
</feature>
<evidence type="ECO:0000313" key="3">
    <source>
        <dbReference type="EMBL" id="GHE81814.1"/>
    </source>
</evidence>
<comment type="caution">
    <text evidence="3">The sequence shown here is derived from an EMBL/GenBank/DDBJ whole genome shotgun (WGS) entry which is preliminary data.</text>
</comment>
<reference evidence="3" key="1">
    <citation type="journal article" date="2014" name="Int. J. Syst. Evol. Microbiol.">
        <title>Complete genome sequence of Corynebacterium casei LMG S-19264T (=DSM 44701T), isolated from a smear-ripened cheese.</title>
        <authorList>
            <consortium name="US DOE Joint Genome Institute (JGI-PGF)"/>
            <person name="Walter F."/>
            <person name="Albersmeier A."/>
            <person name="Kalinowski J."/>
            <person name="Ruckert C."/>
        </authorList>
    </citation>
    <scope>NUCLEOTIDE SEQUENCE</scope>
    <source>
        <strain evidence="3">JCM 4784</strain>
    </source>
</reference>
<dbReference type="Proteomes" id="UP000608024">
    <property type="component" value="Unassembled WGS sequence"/>
</dbReference>
<accession>A0A919A1U1</accession>
<protein>
    <submittedName>
        <fullName evidence="3">Lipoprotein</fullName>
    </submittedName>
</protein>
<dbReference type="EMBL" id="BNBT01000119">
    <property type="protein sequence ID" value="GHE81814.1"/>
    <property type="molecule type" value="Genomic_DNA"/>
</dbReference>
<keyword evidence="4" id="KW-1185">Reference proteome</keyword>
<keyword evidence="2" id="KW-0732">Signal</keyword>
<evidence type="ECO:0000256" key="1">
    <source>
        <dbReference type="SAM" id="MobiDB-lite"/>
    </source>
</evidence>
<organism evidence="3 4">
    <name type="scientific">Streptomyces longispororuber</name>
    <dbReference type="NCBI Taxonomy" id="68230"/>
    <lineage>
        <taxon>Bacteria</taxon>
        <taxon>Bacillati</taxon>
        <taxon>Actinomycetota</taxon>
        <taxon>Actinomycetes</taxon>
        <taxon>Kitasatosporales</taxon>
        <taxon>Streptomycetaceae</taxon>
        <taxon>Streptomyces</taxon>
    </lineage>
</organism>
<feature type="region of interest" description="Disordered" evidence="1">
    <location>
        <begin position="225"/>
        <end position="296"/>
    </location>
</feature>
<reference evidence="3" key="2">
    <citation type="submission" date="2020-09" db="EMBL/GenBank/DDBJ databases">
        <authorList>
            <person name="Sun Q."/>
            <person name="Ohkuma M."/>
        </authorList>
    </citation>
    <scope>NUCLEOTIDE SEQUENCE</scope>
    <source>
        <strain evidence="3">JCM 4784</strain>
    </source>
</reference>
<dbReference type="AlphaFoldDB" id="A0A919A1U1"/>
<evidence type="ECO:0000256" key="2">
    <source>
        <dbReference type="SAM" id="SignalP"/>
    </source>
</evidence>
<feature type="compositionally biased region" description="Low complexity" evidence="1">
    <location>
        <begin position="279"/>
        <end position="289"/>
    </location>
</feature>
<evidence type="ECO:0000313" key="4">
    <source>
        <dbReference type="Proteomes" id="UP000608024"/>
    </source>
</evidence>
<keyword evidence="3" id="KW-0449">Lipoprotein</keyword>
<feature type="chain" id="PRO_5039541779" evidence="2">
    <location>
        <begin position="32"/>
        <end position="296"/>
    </location>
</feature>
<sequence>MNRSRRPRASGPRGRRALATGVFALAASALAAGCGDPGDLRSAGATPTAVGPTRLWPDLPPASSPVGDYGNADTEQVDGVKVPGGDLHKVDPVDIVKAQAAAHPDDYTGPSALYKETADALRDCGRKGKECPVLKAYYRDFTGDGKDDVVVGIRMPDEQLAIRVYAMEKGHLTQIMGTSDAVLGVELAGRDLVLRAVSDIPGYEYRTAWSWDRHQRAMLPTRDEFLRSSDAPRPEGARSPAPVPELTEDPGREDPAPGPSAGERPGPGDPDGFDGPDGPDGSSAPAGSGDSSGAGS</sequence>
<name>A0A919A1U1_9ACTN</name>
<gene>
    <name evidence="3" type="ORF">GCM10018785_57340</name>
</gene>
<feature type="signal peptide" evidence="2">
    <location>
        <begin position="1"/>
        <end position="31"/>
    </location>
</feature>
<proteinExistence type="predicted"/>
<dbReference type="PROSITE" id="PS51257">
    <property type="entry name" value="PROKAR_LIPOPROTEIN"/>
    <property type="match status" value="1"/>
</dbReference>